<proteinExistence type="inferred from homology"/>
<dbReference type="Gene3D" id="3.30.450.380">
    <property type="match status" value="1"/>
</dbReference>
<dbReference type="InterPro" id="IPR001482">
    <property type="entry name" value="T2SS/T4SS_dom"/>
</dbReference>
<gene>
    <name evidence="4" type="ORF">GCM10009788_29650</name>
</gene>
<dbReference type="PROSITE" id="PS00662">
    <property type="entry name" value="T2SP_E"/>
    <property type="match status" value="1"/>
</dbReference>
<name>A0ABN2AR06_9ACTN</name>
<dbReference type="InterPro" id="IPR027417">
    <property type="entry name" value="P-loop_NTPase"/>
</dbReference>
<dbReference type="CDD" id="cd01130">
    <property type="entry name" value="VirB11-like_ATPase"/>
    <property type="match status" value="1"/>
</dbReference>
<sequence>MSSLSERLAAARREAAAQGKHAATPAADAELLADVVGATEQTTPMPAAAPAQAEQKIPGPLSSRAAPPAGESRGGRRIAGTETDRLEDLKASVHAELIKQLGPHLYDAEMDQEELDQTVRSVLSDVLGAQDRPLSAADRARVTQEITDDILGYGPIDPYLRDPEVSEVMVNGHDDVWLERDGRLTKAEAHFADEAHLRRTIDKIVSRIGRRVDESSPMVDARLPDGSRVNAIVPPLAIDGSALTIRKFSTDPLTVQDLINFGSLTPQTADFLDACVRGRLNIIVSGGTGAGKTTTLNVLSSFIPTDERIVTIEDAAELQLKQDHVVRLESRPANIEGKGAVTIRDLVRNSLRMRPDRIVVGEVRDASALDMLQAMNTGHDGSICTLHSNGPRDTLSRMETMVMMAGMDLPIRAIREQVASAVDLIVHQTRFKDGSRRVTHLTEVERMEGDIITLQDVFVFDNSAGFDENGRILGRLRSTGLRPKFLEKLAYANVAVDPTIFRTERI</sequence>
<dbReference type="InterPro" id="IPR050921">
    <property type="entry name" value="T4SS_GSP_E_ATPase"/>
</dbReference>
<dbReference type="EMBL" id="BAAAOR010000024">
    <property type="protein sequence ID" value="GAA1523909.1"/>
    <property type="molecule type" value="Genomic_DNA"/>
</dbReference>
<dbReference type="PANTHER" id="PTHR30486">
    <property type="entry name" value="TWITCHING MOTILITY PROTEIN PILT"/>
    <property type="match status" value="1"/>
</dbReference>
<comment type="similarity">
    <text evidence="1">Belongs to the GSP E family.</text>
</comment>
<reference evidence="4 5" key="1">
    <citation type="journal article" date="2019" name="Int. J. Syst. Evol. Microbiol.">
        <title>The Global Catalogue of Microorganisms (GCM) 10K type strain sequencing project: providing services to taxonomists for standard genome sequencing and annotation.</title>
        <authorList>
            <consortium name="The Broad Institute Genomics Platform"/>
            <consortium name="The Broad Institute Genome Sequencing Center for Infectious Disease"/>
            <person name="Wu L."/>
            <person name="Ma J."/>
        </authorList>
    </citation>
    <scope>NUCLEOTIDE SEQUENCE [LARGE SCALE GENOMIC DNA]</scope>
    <source>
        <strain evidence="4 5">JCM 14942</strain>
    </source>
</reference>
<feature type="region of interest" description="Disordered" evidence="2">
    <location>
        <begin position="1"/>
        <end position="81"/>
    </location>
</feature>
<comment type="caution">
    <text evidence="4">The sequence shown here is derived from an EMBL/GenBank/DDBJ whole genome shotgun (WGS) entry which is preliminary data.</text>
</comment>
<feature type="domain" description="Bacterial type II secretion system protein E" evidence="3">
    <location>
        <begin position="351"/>
        <end position="365"/>
    </location>
</feature>
<dbReference type="Gene3D" id="3.40.50.300">
    <property type="entry name" value="P-loop containing nucleotide triphosphate hydrolases"/>
    <property type="match status" value="1"/>
</dbReference>
<feature type="compositionally biased region" description="Low complexity" evidence="2">
    <location>
        <begin position="22"/>
        <end position="55"/>
    </location>
</feature>
<evidence type="ECO:0000259" key="3">
    <source>
        <dbReference type="PROSITE" id="PS00662"/>
    </source>
</evidence>
<organism evidence="4 5">
    <name type="scientific">Nocardioides humi</name>
    <dbReference type="NCBI Taxonomy" id="449461"/>
    <lineage>
        <taxon>Bacteria</taxon>
        <taxon>Bacillati</taxon>
        <taxon>Actinomycetota</taxon>
        <taxon>Actinomycetes</taxon>
        <taxon>Propionibacteriales</taxon>
        <taxon>Nocardioidaceae</taxon>
        <taxon>Nocardioides</taxon>
    </lineage>
</organism>
<protein>
    <submittedName>
        <fullName evidence="4">CpaF family protein</fullName>
    </submittedName>
</protein>
<dbReference type="Pfam" id="PF00437">
    <property type="entry name" value="T2SSE"/>
    <property type="match status" value="1"/>
</dbReference>
<keyword evidence="5" id="KW-1185">Reference proteome</keyword>
<evidence type="ECO:0000313" key="5">
    <source>
        <dbReference type="Proteomes" id="UP001500842"/>
    </source>
</evidence>
<dbReference type="RefSeq" id="WP_344112552.1">
    <property type="nucleotide sequence ID" value="NZ_BAAAOR010000024.1"/>
</dbReference>
<evidence type="ECO:0000256" key="2">
    <source>
        <dbReference type="SAM" id="MobiDB-lite"/>
    </source>
</evidence>
<evidence type="ECO:0000256" key="1">
    <source>
        <dbReference type="ARBA" id="ARBA00006611"/>
    </source>
</evidence>
<dbReference type="SUPFAM" id="SSF52540">
    <property type="entry name" value="P-loop containing nucleoside triphosphate hydrolases"/>
    <property type="match status" value="1"/>
</dbReference>
<accession>A0ABN2AR06</accession>
<evidence type="ECO:0000313" key="4">
    <source>
        <dbReference type="EMBL" id="GAA1523909.1"/>
    </source>
</evidence>
<dbReference type="Proteomes" id="UP001500842">
    <property type="component" value="Unassembled WGS sequence"/>
</dbReference>
<dbReference type="PANTHER" id="PTHR30486:SF15">
    <property type="entry name" value="TYPE II_IV SECRETION SYSTEM ATPASE"/>
    <property type="match status" value="1"/>
</dbReference>